<accession>A0A167L2E7</accession>
<organism evidence="1 2">
    <name type="scientific">Calocera viscosa (strain TUFC12733)</name>
    <dbReference type="NCBI Taxonomy" id="1330018"/>
    <lineage>
        <taxon>Eukaryota</taxon>
        <taxon>Fungi</taxon>
        <taxon>Dikarya</taxon>
        <taxon>Basidiomycota</taxon>
        <taxon>Agaricomycotina</taxon>
        <taxon>Dacrymycetes</taxon>
        <taxon>Dacrymycetales</taxon>
        <taxon>Dacrymycetaceae</taxon>
        <taxon>Calocera</taxon>
    </lineage>
</organism>
<dbReference type="EMBL" id="KV417290">
    <property type="protein sequence ID" value="KZO95262.1"/>
    <property type="molecule type" value="Genomic_DNA"/>
</dbReference>
<keyword evidence="2" id="KW-1185">Reference proteome</keyword>
<dbReference type="AlphaFoldDB" id="A0A167L2E7"/>
<gene>
    <name evidence="1" type="ORF">CALVIDRAFT_183568</name>
</gene>
<protein>
    <submittedName>
        <fullName evidence="1">Uncharacterized protein</fullName>
    </submittedName>
</protein>
<evidence type="ECO:0000313" key="2">
    <source>
        <dbReference type="Proteomes" id="UP000076738"/>
    </source>
</evidence>
<name>A0A167L2E7_CALVF</name>
<dbReference type="Proteomes" id="UP000076738">
    <property type="component" value="Unassembled WGS sequence"/>
</dbReference>
<reference evidence="1 2" key="1">
    <citation type="journal article" date="2016" name="Mol. Biol. Evol.">
        <title>Comparative Genomics of Early-Diverging Mushroom-Forming Fungi Provides Insights into the Origins of Lignocellulose Decay Capabilities.</title>
        <authorList>
            <person name="Nagy L.G."/>
            <person name="Riley R."/>
            <person name="Tritt A."/>
            <person name="Adam C."/>
            <person name="Daum C."/>
            <person name="Floudas D."/>
            <person name="Sun H."/>
            <person name="Yadav J.S."/>
            <person name="Pangilinan J."/>
            <person name="Larsson K.H."/>
            <person name="Matsuura K."/>
            <person name="Barry K."/>
            <person name="Labutti K."/>
            <person name="Kuo R."/>
            <person name="Ohm R.A."/>
            <person name="Bhattacharya S.S."/>
            <person name="Shirouzu T."/>
            <person name="Yoshinaga Y."/>
            <person name="Martin F.M."/>
            <person name="Grigoriev I.V."/>
            <person name="Hibbett D.S."/>
        </authorList>
    </citation>
    <scope>NUCLEOTIDE SEQUENCE [LARGE SCALE GENOMIC DNA]</scope>
    <source>
        <strain evidence="1 2">TUFC12733</strain>
    </source>
</reference>
<evidence type="ECO:0000313" key="1">
    <source>
        <dbReference type="EMBL" id="KZO95262.1"/>
    </source>
</evidence>
<proteinExistence type="predicted"/>
<sequence>MGLGRPRLWRSFPNDLARRVSHFRPDWSQASTSIAAAAYPTVMAAGSKVVFVASERLWKALPASPNKVCPEEYLCCRLSSAIITFRNWSSTCKRAALNPPYFS</sequence>